<protein>
    <submittedName>
        <fullName evidence="3">Uncharacterized protein</fullName>
    </submittedName>
</protein>
<dbReference type="Proteomes" id="UP000607653">
    <property type="component" value="Unassembled WGS sequence"/>
</dbReference>
<proteinExistence type="predicted"/>
<dbReference type="EMBL" id="DUZY01000005">
    <property type="protein sequence ID" value="DAD39510.1"/>
    <property type="molecule type" value="Genomic_DNA"/>
</dbReference>
<sequence length="187" mass="21443">MRTRTNVEEVYRKIEIRNISPTNVPNSNNDLYAVLYMDRDCNCRKKIDFNNANGSNPTMEFEVKESNINSGCVQLVIKLRRQRTFIDTHVGEVRVAIKDLFENRNSTLWGRPTISNPIMKSRWFGLGRPQQEGTLDITYNFGKDTFLRRAAAPVRGHTGQILSWIAQLLAVISSIVTVISCWTHPDE</sequence>
<reference evidence="3 4" key="1">
    <citation type="journal article" date="2020" name="Mol. Biol. Evol.">
        <title>Distinct Expression and Methylation Patterns for Genes with Different Fates following a Single Whole-Genome Duplication in Flowering Plants.</title>
        <authorList>
            <person name="Shi T."/>
            <person name="Rahmani R.S."/>
            <person name="Gugger P.F."/>
            <person name="Wang M."/>
            <person name="Li H."/>
            <person name="Zhang Y."/>
            <person name="Li Z."/>
            <person name="Wang Q."/>
            <person name="Van de Peer Y."/>
            <person name="Marchal K."/>
            <person name="Chen J."/>
        </authorList>
    </citation>
    <scope>NUCLEOTIDE SEQUENCE [LARGE SCALE GENOMIC DNA]</scope>
    <source>
        <tissue evidence="3">Leaf</tissue>
    </source>
</reference>
<evidence type="ECO:0000313" key="4">
    <source>
        <dbReference type="Proteomes" id="UP000607653"/>
    </source>
</evidence>
<keyword evidence="1" id="KW-0812">Transmembrane</keyword>
<organism evidence="3 4">
    <name type="scientific">Nelumbo nucifera</name>
    <name type="common">Sacred lotus</name>
    <dbReference type="NCBI Taxonomy" id="4432"/>
    <lineage>
        <taxon>Eukaryota</taxon>
        <taxon>Viridiplantae</taxon>
        <taxon>Streptophyta</taxon>
        <taxon>Embryophyta</taxon>
        <taxon>Tracheophyta</taxon>
        <taxon>Spermatophyta</taxon>
        <taxon>Magnoliopsida</taxon>
        <taxon>Proteales</taxon>
        <taxon>Nelumbonaceae</taxon>
        <taxon>Nelumbo</taxon>
    </lineage>
</organism>
<keyword evidence="1" id="KW-1133">Transmembrane helix</keyword>
<dbReference type="AlphaFoldDB" id="A0A822Z7S4"/>
<keyword evidence="1" id="KW-0472">Membrane</keyword>
<dbReference type="EMBL" id="DUZY01000005">
    <property type="protein sequence ID" value="DAD39515.1"/>
    <property type="molecule type" value="Genomic_DNA"/>
</dbReference>
<accession>A0A822Z7S4</accession>
<name>A0A822Z7S4_NELNU</name>
<evidence type="ECO:0000313" key="3">
    <source>
        <dbReference type="EMBL" id="DAD39515.1"/>
    </source>
</evidence>
<evidence type="ECO:0000313" key="2">
    <source>
        <dbReference type="EMBL" id="DAD39510.1"/>
    </source>
</evidence>
<feature type="transmembrane region" description="Helical" evidence="1">
    <location>
        <begin position="161"/>
        <end position="182"/>
    </location>
</feature>
<evidence type="ECO:0000256" key="1">
    <source>
        <dbReference type="SAM" id="Phobius"/>
    </source>
</evidence>
<gene>
    <name evidence="2" type="ORF">HUJ06_013833</name>
    <name evidence="3" type="ORF">HUJ06_013838</name>
</gene>
<keyword evidence="4" id="KW-1185">Reference proteome</keyword>
<comment type="caution">
    <text evidence="3">The sequence shown here is derived from an EMBL/GenBank/DDBJ whole genome shotgun (WGS) entry which is preliminary data.</text>
</comment>